<organism evidence="8 9">
    <name type="scientific">Fuscibacter oryzae</name>
    <dbReference type="NCBI Taxonomy" id="2803939"/>
    <lineage>
        <taxon>Bacteria</taxon>
        <taxon>Pseudomonadati</taxon>
        <taxon>Pseudomonadota</taxon>
        <taxon>Alphaproteobacteria</taxon>
        <taxon>Rhodobacterales</taxon>
        <taxon>Paracoccaceae</taxon>
        <taxon>Fuscibacter</taxon>
    </lineage>
</organism>
<dbReference type="SUPFAM" id="SSF56024">
    <property type="entry name" value="Phospholipase D/nuclease"/>
    <property type="match status" value="2"/>
</dbReference>
<evidence type="ECO:0000256" key="2">
    <source>
        <dbReference type="ARBA" id="ARBA00004613"/>
    </source>
</evidence>
<evidence type="ECO:0000313" key="9">
    <source>
        <dbReference type="Proteomes" id="UP000619033"/>
    </source>
</evidence>
<comment type="caution">
    <text evidence="8">The sequence shown here is derived from an EMBL/GenBank/DDBJ whole genome shotgun (WGS) entry which is preliminary data.</text>
</comment>
<dbReference type="Proteomes" id="UP000619033">
    <property type="component" value="Unassembled WGS sequence"/>
</dbReference>
<feature type="domain" description="PLD phosphodiesterase" evidence="7">
    <location>
        <begin position="196"/>
        <end position="223"/>
    </location>
</feature>
<dbReference type="InterPro" id="IPR025202">
    <property type="entry name" value="PLD-like_dom"/>
</dbReference>
<sequence>MYLLLEHLLVVLGVLAVALAMVLALQQRRSPQSSVAWILSIVLLPYVALPLFLVLGVRKRGRRFAAIDFSDIGGLTEDADAMARTFAGLGAPAPLAGNRIALHRTPEAALAELYDMIDRATERLDILLYIIERDDSGRAFVQRLTEKLHQGVEVRLNIDRLGTLSRPRRALADFVAAGGKLQFFSPFLNIRAGGHLNLRNHRKLVIADGARVWAGGRNVGDVYLANPGAPWLDLSYTVEGPVVRAFADVFAADWAQPGADPAPQVIAAEGPATLQLVPAGPDERLDVLHDGLVSAIHRAEARVWIATPYFIPTEALSLALTTAARRGVDVRIFLPDRSNQWTADLARGAYLREAARAGCRVCRFLPGMLHAKAGLIDGVGWVGSANFDVRSMLLNFELALFLYDRDPVAELEGWFASLQPDCAQGVLPSGAGRRLMESVFRLGAPIL</sequence>
<evidence type="ECO:0000259" key="7">
    <source>
        <dbReference type="PROSITE" id="PS50035"/>
    </source>
</evidence>
<dbReference type="GO" id="GO:0005576">
    <property type="term" value="C:extracellular region"/>
    <property type="evidence" value="ECO:0007669"/>
    <property type="project" value="UniProtKB-SubCell"/>
</dbReference>
<reference evidence="8" key="1">
    <citation type="submission" date="2021-01" db="EMBL/GenBank/DDBJ databases">
        <title>Genome seq and assembly of Tabrizicola sp. KVB23.</title>
        <authorList>
            <person name="Chhetri G."/>
        </authorList>
    </citation>
    <scope>NUCLEOTIDE SEQUENCE</scope>
    <source>
        <strain evidence="8">KVB23</strain>
    </source>
</reference>
<comment type="subcellular location">
    <subcellularLocation>
        <location evidence="2">Secreted</location>
    </subcellularLocation>
</comment>
<name>A0A8J7SR47_9RHOB</name>
<dbReference type="GO" id="GO:0030572">
    <property type="term" value="F:phosphatidyltransferase activity"/>
    <property type="evidence" value="ECO:0007669"/>
    <property type="project" value="UniProtKB-ARBA"/>
</dbReference>
<evidence type="ECO:0000256" key="5">
    <source>
        <dbReference type="ARBA" id="ARBA00029594"/>
    </source>
</evidence>
<feature type="domain" description="PLD phosphodiesterase" evidence="7">
    <location>
        <begin position="365"/>
        <end position="391"/>
    </location>
</feature>
<keyword evidence="6" id="KW-1133">Transmembrane helix</keyword>
<feature type="transmembrane region" description="Helical" evidence="6">
    <location>
        <begin position="34"/>
        <end position="55"/>
    </location>
</feature>
<keyword evidence="4" id="KW-0964">Secreted</keyword>
<dbReference type="PANTHER" id="PTHR21248:SF22">
    <property type="entry name" value="PHOSPHOLIPASE D"/>
    <property type="match status" value="1"/>
</dbReference>
<gene>
    <name evidence="8" type="ORF">JI744_00725</name>
</gene>
<keyword evidence="9" id="KW-1185">Reference proteome</keyword>
<dbReference type="PANTHER" id="PTHR21248">
    <property type="entry name" value="CARDIOLIPIN SYNTHASE"/>
    <property type="match status" value="1"/>
</dbReference>
<protein>
    <recommendedName>
        <fullName evidence="3">Phospholipase D</fullName>
    </recommendedName>
    <alternativeName>
        <fullName evidence="5">Choline phosphatase</fullName>
    </alternativeName>
</protein>
<dbReference type="SMART" id="SM00155">
    <property type="entry name" value="PLDc"/>
    <property type="match status" value="2"/>
</dbReference>
<dbReference type="RefSeq" id="WP_202657339.1">
    <property type="nucleotide sequence ID" value="NZ_JAESVP010000001.1"/>
</dbReference>
<dbReference type="GO" id="GO:0032049">
    <property type="term" value="P:cardiolipin biosynthetic process"/>
    <property type="evidence" value="ECO:0007669"/>
    <property type="project" value="UniProtKB-ARBA"/>
</dbReference>
<evidence type="ECO:0000256" key="6">
    <source>
        <dbReference type="SAM" id="Phobius"/>
    </source>
</evidence>
<dbReference type="Pfam" id="PF13091">
    <property type="entry name" value="PLDc_2"/>
    <property type="match status" value="2"/>
</dbReference>
<dbReference type="EMBL" id="JAESVP010000001">
    <property type="protein sequence ID" value="MBL4926615.1"/>
    <property type="molecule type" value="Genomic_DNA"/>
</dbReference>
<accession>A0A8J7SR47</accession>
<dbReference type="InterPro" id="IPR001736">
    <property type="entry name" value="PLipase_D/transphosphatidylase"/>
</dbReference>
<comment type="function">
    <text evidence="1">Could be a virulence factor.</text>
</comment>
<dbReference type="Gene3D" id="3.30.870.10">
    <property type="entry name" value="Endonuclease Chain A"/>
    <property type="match status" value="2"/>
</dbReference>
<evidence type="ECO:0000256" key="3">
    <source>
        <dbReference type="ARBA" id="ARBA00018392"/>
    </source>
</evidence>
<keyword evidence="6" id="KW-0812">Transmembrane</keyword>
<evidence type="ECO:0000313" key="8">
    <source>
        <dbReference type="EMBL" id="MBL4926615.1"/>
    </source>
</evidence>
<keyword evidence="6" id="KW-0472">Membrane</keyword>
<proteinExistence type="predicted"/>
<evidence type="ECO:0000256" key="1">
    <source>
        <dbReference type="ARBA" id="ARBA00003145"/>
    </source>
</evidence>
<evidence type="ECO:0000256" key="4">
    <source>
        <dbReference type="ARBA" id="ARBA00022525"/>
    </source>
</evidence>
<dbReference type="PROSITE" id="PS50035">
    <property type="entry name" value="PLD"/>
    <property type="match status" value="2"/>
</dbReference>
<dbReference type="AlphaFoldDB" id="A0A8J7SR47"/>